<sequence length="79" mass="9074">MIPKPFRLTGEEKKQVRAWLKHSALDAKGECPWTLTWFGKIPHYICRDVFGRGNECACPCRVYGYRTVRAVAEAMVEVT</sequence>
<organism evidence="1">
    <name type="scientific">viral metagenome</name>
    <dbReference type="NCBI Taxonomy" id="1070528"/>
    <lineage>
        <taxon>unclassified sequences</taxon>
        <taxon>metagenomes</taxon>
        <taxon>organismal metagenomes</taxon>
    </lineage>
</organism>
<dbReference type="EMBL" id="MT142651">
    <property type="protein sequence ID" value="QJA86658.1"/>
    <property type="molecule type" value="Genomic_DNA"/>
</dbReference>
<name>A0A6M3KZX8_9ZZZZ</name>
<protein>
    <submittedName>
        <fullName evidence="1">Uncharacterized protein</fullName>
    </submittedName>
</protein>
<gene>
    <name evidence="1" type="ORF">MM415B03145_0002</name>
</gene>
<dbReference type="AlphaFoldDB" id="A0A6M3KZX8"/>
<proteinExistence type="predicted"/>
<reference evidence="1" key="1">
    <citation type="submission" date="2020-03" db="EMBL/GenBank/DDBJ databases">
        <title>The deep terrestrial virosphere.</title>
        <authorList>
            <person name="Holmfeldt K."/>
            <person name="Nilsson E."/>
            <person name="Simone D."/>
            <person name="Lopez-Fernandez M."/>
            <person name="Wu X."/>
            <person name="de Brujin I."/>
            <person name="Lundin D."/>
            <person name="Andersson A."/>
            <person name="Bertilsson S."/>
            <person name="Dopson M."/>
        </authorList>
    </citation>
    <scope>NUCLEOTIDE SEQUENCE</scope>
    <source>
        <strain evidence="1">MM415B03145</strain>
    </source>
</reference>
<evidence type="ECO:0000313" key="1">
    <source>
        <dbReference type="EMBL" id="QJA86658.1"/>
    </source>
</evidence>
<accession>A0A6M3KZX8</accession>